<dbReference type="InterPro" id="IPR002347">
    <property type="entry name" value="SDR_fam"/>
</dbReference>
<protein>
    <submittedName>
        <fullName evidence="1">Uncharacterized protein</fullName>
    </submittedName>
</protein>
<sequence length="129" mass="14161">MLLSSQNYMSDARSWSSVQKALEDVLSDFSQLDLFVANAGQAAYSGILDESVESWEKFIEAGLTGTLHWSSGLNSRVEDLDRSSSHCPFWDTSPIFPKRKSAAQLAKSLANGLRDFARLNSASPGSIER</sequence>
<reference evidence="1" key="1">
    <citation type="submission" date="2015-01" db="EMBL/GenBank/DDBJ databases">
        <authorList>
            <person name="Durling Mikael"/>
        </authorList>
    </citation>
    <scope>NUCLEOTIDE SEQUENCE</scope>
</reference>
<organism evidence="1">
    <name type="scientific">Bionectria ochroleuca</name>
    <name type="common">Gliocladium roseum</name>
    <dbReference type="NCBI Taxonomy" id="29856"/>
    <lineage>
        <taxon>Eukaryota</taxon>
        <taxon>Fungi</taxon>
        <taxon>Dikarya</taxon>
        <taxon>Ascomycota</taxon>
        <taxon>Pezizomycotina</taxon>
        <taxon>Sordariomycetes</taxon>
        <taxon>Hypocreomycetidae</taxon>
        <taxon>Hypocreales</taxon>
        <taxon>Bionectriaceae</taxon>
        <taxon>Clonostachys</taxon>
    </lineage>
</organism>
<dbReference type="EMBL" id="CDPU01000069">
    <property type="protein sequence ID" value="CEO56565.1"/>
    <property type="molecule type" value="Genomic_DNA"/>
</dbReference>
<dbReference type="Pfam" id="PF00106">
    <property type="entry name" value="adh_short"/>
    <property type="match status" value="1"/>
</dbReference>
<dbReference type="Gene3D" id="3.40.50.720">
    <property type="entry name" value="NAD(P)-binding Rossmann-like Domain"/>
    <property type="match status" value="1"/>
</dbReference>
<name>A0A0B7KNT2_BIOOC</name>
<dbReference type="AlphaFoldDB" id="A0A0B7KNT2"/>
<gene>
    <name evidence="1" type="ORF">BN869_000012623_1</name>
</gene>
<dbReference type="SUPFAM" id="SSF51735">
    <property type="entry name" value="NAD(P)-binding Rossmann-fold domains"/>
    <property type="match status" value="1"/>
</dbReference>
<dbReference type="InterPro" id="IPR036291">
    <property type="entry name" value="NAD(P)-bd_dom_sf"/>
</dbReference>
<accession>A0A0B7KNT2</accession>
<evidence type="ECO:0000313" key="1">
    <source>
        <dbReference type="EMBL" id="CEO56565.1"/>
    </source>
</evidence>
<proteinExistence type="predicted"/>